<dbReference type="STRING" id="1123756.MGEO_10230"/>
<name>A0A1X4NLB5_9RHOB</name>
<keyword evidence="4" id="KW-1185">Reference proteome</keyword>
<dbReference type="EMBL" id="JFKC01000007">
    <property type="protein sequence ID" value="OSQ51085.1"/>
    <property type="molecule type" value="Genomic_DNA"/>
</dbReference>
<dbReference type="OrthoDB" id="9771846at2"/>
<evidence type="ECO:0000256" key="2">
    <source>
        <dbReference type="ARBA" id="ARBA00022679"/>
    </source>
</evidence>
<comment type="caution">
    <text evidence="3">The sequence shown here is derived from an EMBL/GenBank/DDBJ whole genome shotgun (WGS) entry which is preliminary data.</text>
</comment>
<dbReference type="GO" id="GO:0016758">
    <property type="term" value="F:hexosyltransferase activity"/>
    <property type="evidence" value="ECO:0007669"/>
    <property type="project" value="TreeGrafter"/>
</dbReference>
<reference evidence="3 4" key="1">
    <citation type="submission" date="2014-03" db="EMBL/GenBank/DDBJ databases">
        <title>The draft genome sequence of Marivita geojedonensis KCTC 23882.</title>
        <authorList>
            <person name="Lai Q."/>
            <person name="Shao Z."/>
        </authorList>
    </citation>
    <scope>NUCLEOTIDE SEQUENCE [LARGE SCALE GENOMIC DNA]</scope>
    <source>
        <strain evidence="3 4">DPG-138</strain>
    </source>
</reference>
<dbReference type="RefSeq" id="WP_085636774.1">
    <property type="nucleotide sequence ID" value="NZ_JFKC01000007.1"/>
</dbReference>
<evidence type="ECO:0000313" key="3">
    <source>
        <dbReference type="EMBL" id="OSQ51085.1"/>
    </source>
</evidence>
<sequence length="260" mass="28092">MRFWGQAFDVPVNVPDWATLTRELTRRFQEGEGFSLATINLDHLVKLRADARFRDAYAEQDIVVADGNPIVWLSHMAGRPVELIPGSDAILPITKIAAAQSKTLALVGSTDAALAGAKSYLEHEIPGARVVTTISPPMGFDPTGTSADKVLAELEDSGADVAFLALGAPKQELFAAYGRRKLPEVGFVSIGAGLDFFTGTQIRAPKWVRAIAMEWLWRATLQPARMVPRYAKCAMILPAEMGHALILRTGGGPKAQKTVV</sequence>
<dbReference type="PANTHER" id="PTHR34136:SF1">
    <property type="entry name" value="UDP-N-ACETYL-D-MANNOSAMINURONIC ACID TRANSFERASE"/>
    <property type="match status" value="1"/>
</dbReference>
<dbReference type="NCBIfam" id="TIGR00696">
    <property type="entry name" value="wecG_tagA_cpsF"/>
    <property type="match status" value="1"/>
</dbReference>
<dbReference type="PANTHER" id="PTHR34136">
    <property type="match status" value="1"/>
</dbReference>
<gene>
    <name evidence="3" type="ORF">MGEO_10230</name>
</gene>
<dbReference type="Pfam" id="PF03808">
    <property type="entry name" value="Glyco_tran_WecG"/>
    <property type="match status" value="1"/>
</dbReference>
<evidence type="ECO:0000313" key="4">
    <source>
        <dbReference type="Proteomes" id="UP000193926"/>
    </source>
</evidence>
<organism evidence="3 4">
    <name type="scientific">Marivita geojedonensis</name>
    <dbReference type="NCBI Taxonomy" id="1123756"/>
    <lineage>
        <taxon>Bacteria</taxon>
        <taxon>Pseudomonadati</taxon>
        <taxon>Pseudomonadota</taxon>
        <taxon>Alphaproteobacteria</taxon>
        <taxon>Rhodobacterales</taxon>
        <taxon>Roseobacteraceae</taxon>
        <taxon>Marivita</taxon>
    </lineage>
</organism>
<dbReference type="Proteomes" id="UP000193926">
    <property type="component" value="Unassembled WGS sequence"/>
</dbReference>
<dbReference type="CDD" id="cd06533">
    <property type="entry name" value="Glyco_transf_WecG_TagA"/>
    <property type="match status" value="1"/>
</dbReference>
<protein>
    <submittedName>
        <fullName evidence="3">Glycosyl transferase</fullName>
    </submittedName>
</protein>
<evidence type="ECO:0000256" key="1">
    <source>
        <dbReference type="ARBA" id="ARBA00022676"/>
    </source>
</evidence>
<dbReference type="AlphaFoldDB" id="A0A1X4NLB5"/>
<dbReference type="InterPro" id="IPR004629">
    <property type="entry name" value="WecG_TagA_CpsF"/>
</dbReference>
<proteinExistence type="predicted"/>
<accession>A0A1X4NLB5</accession>
<keyword evidence="1" id="KW-0328">Glycosyltransferase</keyword>
<keyword evidence="2 3" id="KW-0808">Transferase</keyword>